<dbReference type="Pfam" id="PF03538">
    <property type="entry name" value="VRP1"/>
    <property type="match status" value="1"/>
</dbReference>
<dbReference type="EMBL" id="CP123759">
    <property type="protein sequence ID" value="WGO84477.1"/>
    <property type="molecule type" value="Genomic_DNA"/>
</dbReference>
<dbReference type="InterPro" id="IPR046839">
    <property type="entry name" value="ABC_toxin_N"/>
</dbReference>
<dbReference type="Pfam" id="PF18518">
    <property type="entry name" value="TcA_RBD"/>
    <property type="match status" value="1"/>
</dbReference>
<sequence>MSYQINENAIKNIINKLNIKSLSDLAEYAKEELYQVADNQLSLHDCDQLLAHAKKIQAKNNTQYRQQITRQAIPKQSTHFVATQLQSHFSDAKAQQQQYDEAMFYSNDFIPSRDTDFVNQGNIASMFSPAAYLVRLYREAQRLHPENSPYYIDNRRPDLATLILSQENMDTPLSTLSLSNQVLAAQIGKKIGDNDKQKILDALAQDTLNPDGPYYYYTDVIQQVLQNQNVTLAQLIQPENRPANTNQTFILCTDLKISPPIYTLLTTEITPDNLNAEYQKVFGAIAPQTLMTAIALAEHYYLPPEFFELLLPNKDDTEAQLKQHLLKVHKIVLLHKTTQLTPLTLLDLVEKRNGDVTNETLTDILHIKQYEQFYNLQEQQARIWVGLTISQTAVNGQLSQYDQLFNNPPLYGQKFAPDDKEYDVAPNAQNVFKSNLKQAFAVNDQELYQMLLLFKDDNDSHCINDIETTTAFYVIYLLALANHLTIAELTILFNLLDFKNLPFEVFIDKLHTTLEWLNDQNLNVASLVALTTDNFDTNQSPEIENLIITLNSNLHDTNLSNNALKTALAPYFASQLVLSSTDIAYQLLVWLDNIKIHPEDLDTNQFWQQVSKIDIDKPFTLSQEAIRYCHRIAQLALITNIFKLSLAEVTLIVNQPDHLKKDLTKVYPTVENLQFITQFHNWTMQLMTQAPVVIATLSKDQLTVSMLAKAINAPLDEFTAAAQQVDPLSTSDTIITDVQHCLFIQQWYQAGEILAVDATVVGSLYDPSNNYPLSLSSLQLQTQLSFNQLKTGITGITKEYHKGNFYQAAVIDNDDDIELWDLVRQKIDAYYLYVEVYPLGNNKFKIIYQTEHPDSRKLGWGWLSPKGFQFLGDVKDVEDKPGSHYELTTYIDWHEIADTDMLTLVLCDHGDPITTISPVNFQRQDYPIQTFIDQLATELKIAIPTQPDLDPFLFSLATSLLNALNKTQRKTVDGLLAENLSSAQSYYYLEHVADNSLALTNRDQLYSYLLIDNQDSYQVTTSQIAAANASVQLYINRCIQQPEHEVGVNYSALQRPFFQNWEQYNRRYSSWAGIRELDYYPENYINPTQRIGQTQMMNKLLQTINQSQLTSDIVEQAYHNYLTDFELVANLTIISGYHDELNVETGLTYLLGASQEASPTYSWRSLNHDMFINQGFPADAWSEWQAITASAKPYRNLIRPMIYKSRLYLFWLEQRQINSEKKDTPQKTKQETIPKYTYDLKHSHLLYDGNWSTPYTYTTLNIRDGLLVLLDKNNPDIHQQVGLFVSSDLTKKDILVILYEKQEKYDQASIPEGQAWQITQDFSLIHDNSDQTNYFLSLKVIKRELDTTTYLGVPAPFVEYDKVQVPPNIIATFHSVAPAIPSGLAPLSQGLSQLLLTKNTSNEYTLYGTLVRIEAKGQDNHYLNTGDDDLDRFMDHLQQIYQITPYGQVLVNYYNVPNFPTKFVFLTAILKLAANKYTVVTYTNNTSFFASSIMRTFIGIDLPYKQQSPDNWQTDVIDAPDNSTLAEIYTQANGQVFTVDGNAQPMMLIQRPYKYILAPRAIAGGVIVPIQPKEIVNGDSTWNMILTNQEWDFDINEYINSFASDIELTITVRDRDNGNLGSVTHDIPLERKTADDTQPLLLKTASNKAQYLEDGLTDIYQSSTPKKHSGIYQVRLNTLFAKELTSRADRGLDILLSLDTQYMPEPILPRTGVQVTLTLKPYDEQINGSNKIFKLKEANIWESSDSLLIYTGELSDQPTTVTCFLNRYNDAHGNKDNLYLEAEYQKGIQNKILFKKVPDKQEWQLDTSYNGGTFPGLQSIDKVESFFSTEIDNQTVPMDFAGSNALYFWELFYYGPMLVMKRLMQEQNFADSASWLKFIFSSSGYDRGQQNQYWNTRPLLEDTSWNEVPDDITDPDAIAQADPMHYKLSTLMNMIELLIARGDQDYRQLERDTLAEAKMWYVQALELMGEDEVSLPSSWQNPTLKNAAELEEHAIFKPEKNTKWQELRLTLTQKLYNLRHNLTIDGKPLSLPLFATPANPADLLSAAVAHAQGGIPLPTDITLGLYRFPPTLESAKGVVTQLTQYGNSLLAIIERQDAEKMAMLLQTQGLALSKQSLEMQKTTQDELNEEKKALQIAITAAKERKDHYKALYDQNINTGE</sequence>
<dbReference type="InterPro" id="IPR041079">
    <property type="entry name" value="Neuraminidase-like"/>
</dbReference>
<evidence type="ECO:0000259" key="4">
    <source>
        <dbReference type="Pfam" id="PF18518"/>
    </source>
</evidence>
<feature type="domain" description="Neuraminidase-like" evidence="3">
    <location>
        <begin position="1131"/>
        <end position="1261"/>
    </location>
</feature>
<dbReference type="Pfam" id="PF18413">
    <property type="entry name" value="Neuraminidase"/>
    <property type="match status" value="1"/>
</dbReference>
<evidence type="ECO:0000313" key="7">
    <source>
        <dbReference type="Proteomes" id="UP001231859"/>
    </source>
</evidence>
<accession>A0ABY8P4S3</accession>
<proteinExistence type="predicted"/>
<evidence type="ECO:0000313" key="6">
    <source>
        <dbReference type="EMBL" id="WGO84477.1"/>
    </source>
</evidence>
<gene>
    <name evidence="6" type="ORF">QG404_06245</name>
</gene>
<protein>
    <submittedName>
        <fullName evidence="6">Neuraminidase-like domain-containing protein</fullName>
    </submittedName>
</protein>
<dbReference type="RefSeq" id="WP_280939496.1">
    <property type="nucleotide sequence ID" value="NZ_CP123759.1"/>
</dbReference>
<name>A0ABY8P4S3_9GAMM</name>
<evidence type="ECO:0000256" key="1">
    <source>
        <dbReference type="ARBA" id="ARBA00023026"/>
    </source>
</evidence>
<dbReference type="InterPro" id="IPR018003">
    <property type="entry name" value="Insecticidal_toxin/plasmid_vir"/>
</dbReference>
<keyword evidence="7" id="KW-1185">Reference proteome</keyword>
<organism evidence="6 7">
    <name type="scientific">Arsenophonus apicola</name>
    <dbReference type="NCBI Taxonomy" id="2879119"/>
    <lineage>
        <taxon>Bacteria</taxon>
        <taxon>Pseudomonadati</taxon>
        <taxon>Pseudomonadota</taxon>
        <taxon>Gammaproteobacteria</taxon>
        <taxon>Enterobacterales</taxon>
        <taxon>Morganellaceae</taxon>
        <taxon>Arsenophonus</taxon>
    </lineage>
</organism>
<reference evidence="6 7" key="1">
    <citation type="submission" date="2023-04" db="EMBL/GenBank/DDBJ databases">
        <title>Genome dynamics across the evolutionary transition to endosymbiosis.</title>
        <authorList>
            <person name="Siozios S."/>
            <person name="Nadal-Jimenez P."/>
            <person name="Azagi T."/>
            <person name="Sprong H."/>
            <person name="Frost C.L."/>
            <person name="Parratt S.R."/>
            <person name="Taylor G."/>
            <person name="Brettell L."/>
            <person name="Lew K.C."/>
            <person name="Croft L."/>
            <person name="King K.C."/>
            <person name="Brockhurst M.A."/>
            <person name="Hypsa V."/>
            <person name="Novakova E."/>
            <person name="Darby A.C."/>
            <person name="Hurst G.D.D."/>
        </authorList>
    </citation>
    <scope>NUCLEOTIDE SEQUENCE [LARGE SCALE GENOMIC DNA]</scope>
    <source>
        <strain evidence="7">aApi_AU</strain>
    </source>
</reference>
<evidence type="ECO:0000256" key="2">
    <source>
        <dbReference type="SAM" id="Coils"/>
    </source>
</evidence>
<feature type="domain" description="TcA receptor binding" evidence="4">
    <location>
        <begin position="1710"/>
        <end position="1840"/>
    </location>
</feature>
<dbReference type="InterPro" id="IPR041568">
    <property type="entry name" value="TcA_RBD"/>
</dbReference>
<feature type="coiled-coil region" evidence="2">
    <location>
        <begin position="2117"/>
        <end position="2144"/>
    </location>
</feature>
<evidence type="ECO:0000259" key="5">
    <source>
        <dbReference type="Pfam" id="PF20220"/>
    </source>
</evidence>
<dbReference type="Pfam" id="PF20220">
    <property type="entry name" value="ABC_toxin_N"/>
    <property type="match status" value="1"/>
</dbReference>
<keyword evidence="1" id="KW-0843">Virulence</keyword>
<evidence type="ECO:0000259" key="3">
    <source>
        <dbReference type="Pfam" id="PF18413"/>
    </source>
</evidence>
<feature type="domain" description="ABC toxin N-terminal" evidence="5">
    <location>
        <begin position="983"/>
        <end position="1100"/>
    </location>
</feature>
<dbReference type="Proteomes" id="UP001231859">
    <property type="component" value="Chromosome"/>
</dbReference>
<keyword evidence="2" id="KW-0175">Coiled coil</keyword>